<organism evidence="8 9">
    <name type="scientific">Fructobacillus parabroussonetiae</name>
    <dbReference type="NCBI Taxonomy" id="2713174"/>
    <lineage>
        <taxon>Bacteria</taxon>
        <taxon>Bacillati</taxon>
        <taxon>Bacillota</taxon>
        <taxon>Bacilli</taxon>
        <taxon>Lactobacillales</taxon>
        <taxon>Lactobacillaceae</taxon>
        <taxon>Fructobacillus</taxon>
    </lineage>
</organism>
<dbReference type="SMART" id="SM01057">
    <property type="entry name" value="Carb_anhydrase"/>
    <property type="match status" value="1"/>
</dbReference>
<evidence type="ECO:0000256" key="2">
    <source>
        <dbReference type="ARBA" id="ARBA00012925"/>
    </source>
</evidence>
<evidence type="ECO:0000259" key="7">
    <source>
        <dbReference type="PROSITE" id="PS51144"/>
    </source>
</evidence>
<dbReference type="InterPro" id="IPR041891">
    <property type="entry name" value="Alpha_CA_prokaryot-like"/>
</dbReference>
<proteinExistence type="inferred from homology"/>
<sequence length="214" mass="24262">MNKLDYHYQDVWRFTTMATCQSPIDVVAAKLQTGPAMVLDCSGLQTTALERKKQVIGDQFFCQGLLRIDQQAYSLIRFHVHDGAEHLFDGQAADAELHFVFQRPDGGTLVLAIFYEEEAEAPLRFQKIYHNQGQRVQLQSLLPADVSSVITYRGSLTTPPLKKDVDWILVKEKLGINPVDLATFKQDYPDNHRAVQPLNGRPVQQRPVKMLPKS</sequence>
<reference evidence="8 9" key="1">
    <citation type="submission" date="2020-02" db="EMBL/GenBank/DDBJ databases">
        <title>Fructobacillus sp. isolated from paper mulberry of Taiwan.</title>
        <authorList>
            <person name="Lin S.-T."/>
        </authorList>
    </citation>
    <scope>NUCLEOTIDE SEQUENCE [LARGE SCALE GENOMIC DNA]</scope>
    <source>
        <strain evidence="8 9">S1-1</strain>
    </source>
</reference>
<dbReference type="Proteomes" id="UP001519503">
    <property type="component" value="Unassembled WGS sequence"/>
</dbReference>
<keyword evidence="3" id="KW-0479">Metal-binding</keyword>
<keyword evidence="5" id="KW-0456">Lyase</keyword>
<evidence type="ECO:0000256" key="3">
    <source>
        <dbReference type="ARBA" id="ARBA00022723"/>
    </source>
</evidence>
<dbReference type="EMBL" id="JAAMFL010000001">
    <property type="protein sequence ID" value="MBS9336886.1"/>
    <property type="molecule type" value="Genomic_DNA"/>
</dbReference>
<gene>
    <name evidence="8" type="ORF">G6R30_00150</name>
</gene>
<dbReference type="EC" id="4.2.1.1" evidence="2"/>
<evidence type="ECO:0000256" key="4">
    <source>
        <dbReference type="ARBA" id="ARBA00022833"/>
    </source>
</evidence>
<dbReference type="SUPFAM" id="SSF51069">
    <property type="entry name" value="Carbonic anhydrase"/>
    <property type="match status" value="1"/>
</dbReference>
<evidence type="ECO:0000256" key="1">
    <source>
        <dbReference type="ARBA" id="ARBA00010718"/>
    </source>
</evidence>
<accession>A0ABS5QX04</accession>
<keyword evidence="4" id="KW-0862">Zinc</keyword>
<dbReference type="Pfam" id="PF00194">
    <property type="entry name" value="Carb_anhydrase"/>
    <property type="match status" value="1"/>
</dbReference>
<comment type="similarity">
    <text evidence="1">Belongs to the alpha-carbonic anhydrase family.</text>
</comment>
<evidence type="ECO:0000256" key="5">
    <source>
        <dbReference type="ARBA" id="ARBA00023239"/>
    </source>
</evidence>
<dbReference type="InterPro" id="IPR023561">
    <property type="entry name" value="Carbonic_anhydrase_a-class"/>
</dbReference>
<dbReference type="InterPro" id="IPR036398">
    <property type="entry name" value="CA_dom_sf"/>
</dbReference>
<dbReference type="PROSITE" id="PS51144">
    <property type="entry name" value="ALPHA_CA_2"/>
    <property type="match status" value="1"/>
</dbReference>
<feature type="domain" description="Alpha-carbonic anhydrase" evidence="7">
    <location>
        <begin position="2"/>
        <end position="207"/>
    </location>
</feature>
<comment type="caution">
    <text evidence="8">The sequence shown here is derived from an EMBL/GenBank/DDBJ whole genome shotgun (WGS) entry which is preliminary data.</text>
</comment>
<keyword evidence="9" id="KW-1185">Reference proteome</keyword>
<dbReference type="InterPro" id="IPR001148">
    <property type="entry name" value="CA_dom"/>
</dbReference>
<evidence type="ECO:0000313" key="8">
    <source>
        <dbReference type="EMBL" id="MBS9336886.1"/>
    </source>
</evidence>
<dbReference type="RefSeq" id="WP_213820297.1">
    <property type="nucleotide sequence ID" value="NZ_JAAMFL010000001.1"/>
</dbReference>
<evidence type="ECO:0000256" key="6">
    <source>
        <dbReference type="ARBA" id="ARBA00048348"/>
    </source>
</evidence>
<evidence type="ECO:0000313" key="9">
    <source>
        <dbReference type="Proteomes" id="UP001519503"/>
    </source>
</evidence>
<dbReference type="CDD" id="cd03124">
    <property type="entry name" value="alpha_CA_prokaryotic_like"/>
    <property type="match status" value="1"/>
</dbReference>
<dbReference type="Gene3D" id="3.10.200.10">
    <property type="entry name" value="Alpha carbonic anhydrase"/>
    <property type="match status" value="1"/>
</dbReference>
<dbReference type="PANTHER" id="PTHR18952">
    <property type="entry name" value="CARBONIC ANHYDRASE"/>
    <property type="match status" value="1"/>
</dbReference>
<name>A0ABS5QX04_9LACO</name>
<protein>
    <recommendedName>
        <fullName evidence="2">carbonic anhydrase</fullName>
        <ecNumber evidence="2">4.2.1.1</ecNumber>
    </recommendedName>
</protein>
<comment type="catalytic activity">
    <reaction evidence="6">
        <text>hydrogencarbonate + H(+) = CO2 + H2O</text>
        <dbReference type="Rhea" id="RHEA:10748"/>
        <dbReference type="ChEBI" id="CHEBI:15377"/>
        <dbReference type="ChEBI" id="CHEBI:15378"/>
        <dbReference type="ChEBI" id="CHEBI:16526"/>
        <dbReference type="ChEBI" id="CHEBI:17544"/>
        <dbReference type="EC" id="4.2.1.1"/>
    </reaction>
</comment>
<dbReference type="PANTHER" id="PTHR18952:SF265">
    <property type="entry name" value="CARBONIC ANHYDRASE"/>
    <property type="match status" value="1"/>
</dbReference>